<dbReference type="SUPFAM" id="SSF46689">
    <property type="entry name" value="Homeodomain-like"/>
    <property type="match status" value="1"/>
</dbReference>
<evidence type="ECO:0000256" key="1">
    <source>
        <dbReference type="ARBA" id="ARBA00023125"/>
    </source>
</evidence>
<dbReference type="Pfam" id="PF00440">
    <property type="entry name" value="TetR_N"/>
    <property type="match status" value="1"/>
</dbReference>
<dbReference type="Proteomes" id="UP000315782">
    <property type="component" value="Unassembled WGS sequence"/>
</dbReference>
<accession>A0A520MGJ7</accession>
<dbReference type="Gene3D" id="1.10.357.10">
    <property type="entry name" value="Tetracycline Repressor, domain 2"/>
    <property type="match status" value="1"/>
</dbReference>
<dbReference type="InterPro" id="IPR009057">
    <property type="entry name" value="Homeodomain-like_sf"/>
</dbReference>
<dbReference type="GO" id="GO:0003677">
    <property type="term" value="F:DNA binding"/>
    <property type="evidence" value="ECO:0007669"/>
    <property type="project" value="UniProtKB-KW"/>
</dbReference>
<feature type="domain" description="HTH tetR-type" evidence="2">
    <location>
        <begin position="29"/>
        <end position="69"/>
    </location>
</feature>
<evidence type="ECO:0000313" key="4">
    <source>
        <dbReference type="Proteomes" id="UP000315782"/>
    </source>
</evidence>
<name>A0A520MGJ7_9GAMM</name>
<comment type="caution">
    <text evidence="3">The sequence shown here is derived from an EMBL/GenBank/DDBJ whole genome shotgun (WGS) entry which is preliminary data.</text>
</comment>
<dbReference type="EMBL" id="SHBI01000020">
    <property type="protein sequence ID" value="RZO20356.1"/>
    <property type="molecule type" value="Genomic_DNA"/>
</dbReference>
<dbReference type="AlphaFoldDB" id="A0A520MGJ7"/>
<proteinExistence type="predicted"/>
<dbReference type="Gene3D" id="1.10.10.60">
    <property type="entry name" value="Homeodomain-like"/>
    <property type="match status" value="1"/>
</dbReference>
<organism evidence="3 4">
    <name type="scientific">SAR86 cluster bacterium</name>
    <dbReference type="NCBI Taxonomy" id="2030880"/>
    <lineage>
        <taxon>Bacteria</taxon>
        <taxon>Pseudomonadati</taxon>
        <taxon>Pseudomonadota</taxon>
        <taxon>Gammaproteobacteria</taxon>
        <taxon>SAR86 cluster</taxon>
    </lineage>
</organism>
<keyword evidence="1" id="KW-0238">DNA-binding</keyword>
<gene>
    <name evidence="3" type="ORF">EVA96_02960</name>
</gene>
<evidence type="ECO:0000259" key="2">
    <source>
        <dbReference type="Pfam" id="PF00440"/>
    </source>
</evidence>
<dbReference type="InterPro" id="IPR001647">
    <property type="entry name" value="HTH_TetR"/>
</dbReference>
<reference evidence="3 4" key="1">
    <citation type="submission" date="2019-02" db="EMBL/GenBank/DDBJ databases">
        <title>Prokaryotic population dynamics and viral predation in marine succession experiment using metagenomics: the confinement effect.</title>
        <authorList>
            <person name="Haro-Moreno J.M."/>
            <person name="Rodriguez-Valera F."/>
            <person name="Lopez-Perez M."/>
        </authorList>
    </citation>
    <scope>NUCLEOTIDE SEQUENCE [LARGE SCALE GENOMIC DNA]</scope>
    <source>
        <strain evidence="3">MED-G163</strain>
    </source>
</reference>
<protein>
    <submittedName>
        <fullName evidence="3">TetR/AcrR family transcriptional regulator</fullName>
    </submittedName>
</protein>
<evidence type="ECO:0000313" key="3">
    <source>
        <dbReference type="EMBL" id="RZO20356.1"/>
    </source>
</evidence>
<sequence>MQNIEYKKVSYLKKNAEIYTKRHYETIDALEKLLEKGVPDLTMSEIAKKLKISLRTLYEIAPSKDQLILMTMDNILKKLGKFAMDSVEEINSPIKRLEEYLFIVNQAVGPKFDRFLKDIEKISGSKKMADYHENFIKIFTQKLLEESIEKKEIKSIDVKAFSILLGGIGREFSKDKNKKSINMTPEQSANSITSIILNGIKIEN</sequence>